<evidence type="ECO:0000256" key="1">
    <source>
        <dbReference type="SAM" id="Coils"/>
    </source>
</evidence>
<feature type="coiled-coil region" evidence="1">
    <location>
        <begin position="260"/>
        <end position="312"/>
    </location>
</feature>
<proteinExistence type="predicted"/>
<organism evidence="3 4">
    <name type="scientific">Cordyceps javanica</name>
    <dbReference type="NCBI Taxonomy" id="43265"/>
    <lineage>
        <taxon>Eukaryota</taxon>
        <taxon>Fungi</taxon>
        <taxon>Dikarya</taxon>
        <taxon>Ascomycota</taxon>
        <taxon>Pezizomycotina</taxon>
        <taxon>Sordariomycetes</taxon>
        <taxon>Hypocreomycetidae</taxon>
        <taxon>Hypocreales</taxon>
        <taxon>Cordycipitaceae</taxon>
        <taxon>Cordyceps</taxon>
    </lineage>
</organism>
<name>A0A545WDP5_9HYPO</name>
<sequence length="338" mass="37072">MPGTDAASSTSSGNLRAMVAAALHDLGYFDKFEPENLSNTKLRKRLDLLWQSNQFIESVSMLSCSDHHPVMVNKEAILQIKERQAASPSAAIPTPTSSTECAEQHSTGQKDQDAIMVEELLLDDIETPSSDSQLAILVPFIVQHHVCLAVQGAMEAVCFGVAQKHMPDLLRERRWDCPEAASLPMWLAALNRSPDDPRIPPGLAGDHASARSALKLHEAAVARTPLPYDTLREGVRAALGVVRDLGGGGSEVLAPARSYVQNLCAVARQLRDQMRELEAAARRHRERLRDAMADIEARRAALDRDEAAARQNARDAMAEYEAKWDAEYKAAFAAQETF</sequence>
<gene>
    <name evidence="3" type="ORF">IF1G_00868</name>
</gene>
<feature type="region of interest" description="Disordered" evidence="2">
    <location>
        <begin position="85"/>
        <end position="111"/>
    </location>
</feature>
<dbReference type="AlphaFoldDB" id="A0A545WDP5"/>
<evidence type="ECO:0000256" key="2">
    <source>
        <dbReference type="SAM" id="MobiDB-lite"/>
    </source>
</evidence>
<evidence type="ECO:0000313" key="4">
    <source>
        <dbReference type="Proteomes" id="UP000315783"/>
    </source>
</evidence>
<dbReference type="STRING" id="43265.A0A545WDP5"/>
<comment type="caution">
    <text evidence="3">The sequence shown here is derived from an EMBL/GenBank/DDBJ whole genome shotgun (WGS) entry which is preliminary data.</text>
</comment>
<dbReference type="OrthoDB" id="5324651at2759"/>
<keyword evidence="4" id="KW-1185">Reference proteome</keyword>
<reference evidence="3 4" key="1">
    <citation type="journal article" date="2019" name="Appl. Microbiol. Biotechnol.">
        <title>Genome sequence of Isaria javanica and comparative genome analysis insights into family S53 peptidase evolution in fungal entomopathogens.</title>
        <authorList>
            <person name="Lin R."/>
            <person name="Zhang X."/>
            <person name="Xin B."/>
            <person name="Zou M."/>
            <person name="Gao Y."/>
            <person name="Qin F."/>
            <person name="Hu Q."/>
            <person name="Xie B."/>
            <person name="Cheng X."/>
        </authorList>
    </citation>
    <scope>NUCLEOTIDE SEQUENCE [LARGE SCALE GENOMIC DNA]</scope>
    <source>
        <strain evidence="3 4">IJ1G</strain>
    </source>
</reference>
<dbReference type="Proteomes" id="UP000315783">
    <property type="component" value="Unassembled WGS sequence"/>
</dbReference>
<keyword evidence="1" id="KW-0175">Coiled coil</keyword>
<feature type="compositionally biased region" description="Low complexity" evidence="2">
    <location>
        <begin position="85"/>
        <end position="99"/>
    </location>
</feature>
<accession>A0A545WDP5</accession>
<dbReference type="EMBL" id="SPUK01000001">
    <property type="protein sequence ID" value="TQW00937.1"/>
    <property type="molecule type" value="Genomic_DNA"/>
</dbReference>
<protein>
    <submittedName>
        <fullName evidence="3">Ubiquinol-cytochrome-c reductase cytochrome c1</fullName>
    </submittedName>
</protein>
<evidence type="ECO:0000313" key="3">
    <source>
        <dbReference type="EMBL" id="TQW00937.1"/>
    </source>
</evidence>